<dbReference type="EMBL" id="PQXN01001313">
    <property type="protein sequence ID" value="TGO43618.1"/>
    <property type="molecule type" value="Genomic_DNA"/>
</dbReference>
<gene>
    <name evidence="2" type="ORF">BCON_1315g00010</name>
</gene>
<keyword evidence="3" id="KW-1185">Reference proteome</keyword>
<protein>
    <submittedName>
        <fullName evidence="2">Uncharacterized protein</fullName>
    </submittedName>
</protein>
<name>A0A4Z1H3N5_9HELO</name>
<reference evidence="2 3" key="1">
    <citation type="submission" date="2017-12" db="EMBL/GenBank/DDBJ databases">
        <title>Comparative genomics of Botrytis spp.</title>
        <authorList>
            <person name="Valero-Jimenez C.A."/>
            <person name="Tapia P."/>
            <person name="Veloso J."/>
            <person name="Silva-Moreno E."/>
            <person name="Staats M."/>
            <person name="Valdes J.H."/>
            <person name="Van Kan J.A.L."/>
        </authorList>
    </citation>
    <scope>NUCLEOTIDE SEQUENCE [LARGE SCALE GENOMIC DNA]</scope>
    <source>
        <strain evidence="2 3">MUCL11595</strain>
    </source>
</reference>
<sequence>MLPNSCHTLEHQPDALERLRRRSQDYRRQGQIIEAPNGIRPGALVDLRFGIHLLLPTTEQGNRLEVGLVVDFVVGFVVGFIVGLVVYITQLSAPR</sequence>
<keyword evidence="1" id="KW-1133">Transmembrane helix</keyword>
<dbReference type="Proteomes" id="UP000297527">
    <property type="component" value="Unassembled WGS sequence"/>
</dbReference>
<accession>A0A4Z1H3N5</accession>
<feature type="transmembrane region" description="Helical" evidence="1">
    <location>
        <begin position="66"/>
        <end position="88"/>
    </location>
</feature>
<proteinExistence type="predicted"/>
<keyword evidence="1" id="KW-0812">Transmembrane</keyword>
<evidence type="ECO:0000313" key="2">
    <source>
        <dbReference type="EMBL" id="TGO43618.1"/>
    </source>
</evidence>
<evidence type="ECO:0000256" key="1">
    <source>
        <dbReference type="SAM" id="Phobius"/>
    </source>
</evidence>
<organism evidence="2 3">
    <name type="scientific">Botryotinia convoluta</name>
    <dbReference type="NCBI Taxonomy" id="54673"/>
    <lineage>
        <taxon>Eukaryota</taxon>
        <taxon>Fungi</taxon>
        <taxon>Dikarya</taxon>
        <taxon>Ascomycota</taxon>
        <taxon>Pezizomycotina</taxon>
        <taxon>Leotiomycetes</taxon>
        <taxon>Helotiales</taxon>
        <taxon>Sclerotiniaceae</taxon>
        <taxon>Botryotinia</taxon>
    </lineage>
</organism>
<evidence type="ECO:0000313" key="3">
    <source>
        <dbReference type="Proteomes" id="UP000297527"/>
    </source>
</evidence>
<comment type="caution">
    <text evidence="2">The sequence shown here is derived from an EMBL/GenBank/DDBJ whole genome shotgun (WGS) entry which is preliminary data.</text>
</comment>
<keyword evidence="1" id="KW-0472">Membrane</keyword>
<dbReference type="AlphaFoldDB" id="A0A4Z1H3N5"/>